<organism evidence="5 6">
    <name type="scientific">Olea europaea subsp. europaea</name>
    <dbReference type="NCBI Taxonomy" id="158383"/>
    <lineage>
        <taxon>Eukaryota</taxon>
        <taxon>Viridiplantae</taxon>
        <taxon>Streptophyta</taxon>
        <taxon>Embryophyta</taxon>
        <taxon>Tracheophyta</taxon>
        <taxon>Spermatophyta</taxon>
        <taxon>Magnoliopsida</taxon>
        <taxon>eudicotyledons</taxon>
        <taxon>Gunneridae</taxon>
        <taxon>Pentapetalae</taxon>
        <taxon>asterids</taxon>
        <taxon>lamiids</taxon>
        <taxon>Lamiales</taxon>
        <taxon>Oleaceae</taxon>
        <taxon>Oleeae</taxon>
        <taxon>Olea</taxon>
    </lineage>
</organism>
<keyword evidence="6" id="KW-1185">Reference proteome</keyword>
<dbReference type="Gramene" id="OE9A005560T1">
    <property type="protein sequence ID" value="OE9A005560C1"/>
    <property type="gene ID" value="OE9A005560"/>
</dbReference>
<sequence>MQENYIRTITVVNSSSIRRRLNCPAAKNFNKMSGQTQRLNVVPTVTMLGVVKARFVGATRDHALPKQKGDALTIQFRQQNHVAGENIKHIVHKNVSSAVLEVRSHTENVAGVKHPEFDYFIDGETKNDLTGLARGGQQIQACHAAYVKSIELLDDAIKTTNRRVNALENVVKPRLENTISYIKGELDELEREDFFRLKKMQGYKRREAERRRLAALAYVEDKVAKEIFLKKGISLGSAHNMLSQAAQKDGDIIF</sequence>
<evidence type="ECO:0000313" key="5">
    <source>
        <dbReference type="EMBL" id="CAA3018176.1"/>
    </source>
</evidence>
<dbReference type="Pfam" id="PF01813">
    <property type="entry name" value="ATP-synt_D"/>
    <property type="match status" value="1"/>
</dbReference>
<keyword evidence="2" id="KW-0813">Transport</keyword>
<dbReference type="Gene3D" id="1.10.287.3240">
    <property type="match status" value="2"/>
</dbReference>
<protein>
    <submittedName>
        <fullName evidence="5">V-type proton ATPase subunit D-like</fullName>
    </submittedName>
</protein>
<comment type="similarity">
    <text evidence="1">Belongs to the V-ATPase D subunit family.</text>
</comment>
<dbReference type="GO" id="GO:0046961">
    <property type="term" value="F:proton-transporting ATPase activity, rotational mechanism"/>
    <property type="evidence" value="ECO:0007669"/>
    <property type="project" value="InterPro"/>
</dbReference>
<proteinExistence type="inferred from homology"/>
<dbReference type="AlphaFoldDB" id="A0A8S0UKX4"/>
<comment type="caution">
    <text evidence="5">The sequence shown here is derived from an EMBL/GenBank/DDBJ whole genome shotgun (WGS) entry which is preliminary data.</text>
</comment>
<evidence type="ECO:0000256" key="2">
    <source>
        <dbReference type="ARBA" id="ARBA00022448"/>
    </source>
</evidence>
<evidence type="ECO:0000256" key="4">
    <source>
        <dbReference type="SAM" id="Coils"/>
    </source>
</evidence>
<dbReference type="OrthoDB" id="7676488at2759"/>
<dbReference type="PANTHER" id="PTHR11671">
    <property type="entry name" value="V-TYPE ATP SYNTHASE SUBUNIT D"/>
    <property type="match status" value="1"/>
</dbReference>
<keyword evidence="3" id="KW-0406">Ion transport</keyword>
<dbReference type="NCBIfam" id="TIGR00309">
    <property type="entry name" value="V_ATPase_subD"/>
    <property type="match status" value="1"/>
</dbReference>
<accession>A0A8S0UKX4</accession>
<evidence type="ECO:0000256" key="1">
    <source>
        <dbReference type="ARBA" id="ARBA00005850"/>
    </source>
</evidence>
<dbReference type="EMBL" id="CACTIH010007793">
    <property type="protein sequence ID" value="CAA3018176.1"/>
    <property type="molecule type" value="Genomic_DNA"/>
</dbReference>
<reference evidence="5 6" key="1">
    <citation type="submission" date="2019-12" db="EMBL/GenBank/DDBJ databases">
        <authorList>
            <person name="Alioto T."/>
            <person name="Alioto T."/>
            <person name="Gomez Garrido J."/>
        </authorList>
    </citation>
    <scope>NUCLEOTIDE SEQUENCE [LARGE SCALE GENOMIC DNA]</scope>
</reference>
<dbReference type="InterPro" id="IPR002699">
    <property type="entry name" value="V_ATPase_D"/>
</dbReference>
<keyword evidence="4" id="KW-0175">Coiled coil</keyword>
<feature type="coiled-coil region" evidence="4">
    <location>
        <begin position="150"/>
        <end position="192"/>
    </location>
</feature>
<evidence type="ECO:0000313" key="6">
    <source>
        <dbReference type="Proteomes" id="UP000594638"/>
    </source>
</evidence>
<dbReference type="Proteomes" id="UP000594638">
    <property type="component" value="Unassembled WGS sequence"/>
</dbReference>
<gene>
    <name evidence="5" type="ORF">OLEA9_A005560</name>
</gene>
<name>A0A8S0UKX4_OLEEU</name>
<evidence type="ECO:0000256" key="3">
    <source>
        <dbReference type="ARBA" id="ARBA00023065"/>
    </source>
</evidence>